<feature type="region of interest" description="Disordered" evidence="1">
    <location>
        <begin position="872"/>
        <end position="894"/>
    </location>
</feature>
<dbReference type="InterPro" id="IPR011993">
    <property type="entry name" value="PH-like_dom_sf"/>
</dbReference>
<dbReference type="Pfam" id="PF21989">
    <property type="entry name" value="RA_2"/>
    <property type="match status" value="1"/>
</dbReference>
<comment type="caution">
    <text evidence="4">The sequence shown here is derived from an EMBL/GenBank/DDBJ whole genome shotgun (WGS) entry which is preliminary data.</text>
</comment>
<organism evidence="4 6">
    <name type="scientific">Didymodactylos carnosus</name>
    <dbReference type="NCBI Taxonomy" id="1234261"/>
    <lineage>
        <taxon>Eukaryota</taxon>
        <taxon>Metazoa</taxon>
        <taxon>Spiralia</taxon>
        <taxon>Gnathifera</taxon>
        <taxon>Rotifera</taxon>
        <taxon>Eurotatoria</taxon>
        <taxon>Bdelloidea</taxon>
        <taxon>Philodinida</taxon>
        <taxon>Philodinidae</taxon>
        <taxon>Didymodactylos</taxon>
    </lineage>
</organism>
<feature type="compositionally biased region" description="Polar residues" evidence="1">
    <location>
        <begin position="880"/>
        <end position="894"/>
    </location>
</feature>
<dbReference type="PANTHER" id="PTHR11243">
    <property type="entry name" value="GROWTH FACTOR RECEPTOR-BOUND PROTEIN"/>
    <property type="match status" value="1"/>
</dbReference>
<reference evidence="4" key="1">
    <citation type="submission" date="2021-02" db="EMBL/GenBank/DDBJ databases">
        <authorList>
            <person name="Nowell W R."/>
        </authorList>
    </citation>
    <scope>NUCLEOTIDE SEQUENCE</scope>
</reference>
<dbReference type="PROSITE" id="PS50200">
    <property type="entry name" value="RA"/>
    <property type="match status" value="1"/>
</dbReference>
<evidence type="ECO:0000256" key="1">
    <source>
        <dbReference type="SAM" id="MobiDB-lite"/>
    </source>
</evidence>
<dbReference type="Gene3D" id="3.10.20.90">
    <property type="entry name" value="Phosphatidylinositol 3-kinase Catalytic Subunit, Chain A, domain 1"/>
    <property type="match status" value="1"/>
</dbReference>
<dbReference type="SUPFAM" id="SSF54236">
    <property type="entry name" value="Ubiquitin-like"/>
    <property type="match status" value="1"/>
</dbReference>
<feature type="domain" description="PH" evidence="2">
    <location>
        <begin position="433"/>
        <end position="541"/>
    </location>
</feature>
<dbReference type="SMART" id="SM00233">
    <property type="entry name" value="PH"/>
    <property type="match status" value="1"/>
</dbReference>
<dbReference type="PROSITE" id="PS50003">
    <property type="entry name" value="PH_DOMAIN"/>
    <property type="match status" value="1"/>
</dbReference>
<feature type="region of interest" description="Disordered" evidence="1">
    <location>
        <begin position="795"/>
        <end position="814"/>
    </location>
</feature>
<protein>
    <submittedName>
        <fullName evidence="4">Uncharacterized protein</fullName>
    </submittedName>
</protein>
<dbReference type="Proteomes" id="UP000681722">
    <property type="component" value="Unassembled WGS sequence"/>
</dbReference>
<dbReference type="CDD" id="cd01259">
    <property type="entry name" value="PH_APBB1IP"/>
    <property type="match status" value="1"/>
</dbReference>
<sequence>MQRILMRRCSMSSIEEEDELGIEEMIDWDSELSESEIEFDDNNEEDPVDRAANNALNNFITNCAKRNSNPVQSELNSKCSAIPIINRNSILPLATHDEDDSAELDAIISELREFKVQFEGSSNPKQSSSSSLLHLHPPLKRRNMESVIYLSKTLSSSSSSSSASSSASCVYELRTLEDQLEAALASLTMTVNDIGTLKTNDYCCITQDFVQQQQQQQRSSSSSACSSGLGDEITNGFDESLSSINAEQQQNIEMQENTILTSTTIKTDDCDSAFSETGSIPSNGILKIIDDTLTNRKHMVRETLPKILVRTYNDDESTKSILIDETMTIRDIIFILVHKNHRAADIDFSLVEILPDLHMERIFEDHQKLTEAILMWPSVSTNRLLFTKRTEKYGLFHTTFCSVGVQIEKLEKNSSVSDYPIENNNLYDELFKTPNMEGIVYLKEKSRKSWKKHFCVLRSSGLYYVPKGKSKKDLVGLVKFENVELFFGIGWKKKFKSPSDYCFALKHPLIQKKSSKYIKYMCVETKKEFDRWIASIRIAKYARQLLLNYFLIQKAMNIYRSSGRFAAVCAAQEESSQLDHDCLRTPSISKKNHQNNNKILDCHEKINASAHVENSGKISDLSSSFNPPITSEINSSIKSASYMDELRQRLERVLSDPSSAPVITEQNDENMLTDTNHSFLTHQTPRLSGLPISKSFRLQTSSTAKNDHSFDGTSELRQYQAHSYRQLSNINNNNNNSNLKPTLLKKSNDETSTSNIEQSKCAITKARSQVPLKNTTELLSSTRWKNRPIITPPKLKQQTSSEMNDSNTKLHQQSTENLSKFNRQLPVVASTPLPRKQLPVQISDRNLSVLNGFKHKQNTNDEQQMSRSFTIQKTKHDSRQYTNNSSGQSKTDSLNIANTDLFPLSSRTLLEGLNEQKRFSQPGTVNSSSITHQYDVNKSSNEKPSSLSPPRIQTTTTNFSILSKPTTLATLPQKQDSTKLGNKQISYKTTATINKKTTLNDIKNRRTQSSIPPTISSSSYVLNNHTDTKKISSDRISSTSQQTRISKSHTTTNVTASVSSIPLNKQTITLTQVKTVPPVPPRKSSIPRPSFVSQMKPLPPQRNSATTLKIVSHC</sequence>
<accession>A0A813Q9Y1</accession>
<dbReference type="SUPFAM" id="SSF50729">
    <property type="entry name" value="PH domain-like"/>
    <property type="match status" value="1"/>
</dbReference>
<dbReference type="InterPro" id="IPR029071">
    <property type="entry name" value="Ubiquitin-like_domsf"/>
</dbReference>
<dbReference type="PANTHER" id="PTHR11243:SF23">
    <property type="entry name" value="LD06925P"/>
    <property type="match status" value="1"/>
</dbReference>
<dbReference type="GO" id="GO:0007165">
    <property type="term" value="P:signal transduction"/>
    <property type="evidence" value="ECO:0007669"/>
    <property type="project" value="InterPro"/>
</dbReference>
<dbReference type="InterPro" id="IPR001849">
    <property type="entry name" value="PH_domain"/>
</dbReference>
<feature type="compositionally biased region" description="Polar residues" evidence="1">
    <location>
        <begin position="796"/>
        <end position="814"/>
    </location>
</feature>
<feature type="compositionally biased region" description="Low complexity" evidence="1">
    <location>
        <begin position="728"/>
        <end position="745"/>
    </location>
</feature>
<dbReference type="InterPro" id="IPR039665">
    <property type="entry name" value="PH_APBB1IP"/>
</dbReference>
<dbReference type="AlphaFoldDB" id="A0A813Q9Y1"/>
<feature type="domain" description="Ras-associating" evidence="3">
    <location>
        <begin position="305"/>
        <end position="391"/>
    </location>
</feature>
<gene>
    <name evidence="4" type="ORF">GPM918_LOCUS1563</name>
    <name evidence="5" type="ORF">SRO942_LOCUS1563</name>
</gene>
<name>A0A813Q9Y1_9BILA</name>
<dbReference type="Pfam" id="PF00169">
    <property type="entry name" value="PH"/>
    <property type="match status" value="1"/>
</dbReference>
<evidence type="ECO:0000313" key="5">
    <source>
        <dbReference type="EMBL" id="CAF3545508.1"/>
    </source>
</evidence>
<dbReference type="Proteomes" id="UP000663829">
    <property type="component" value="Unassembled WGS sequence"/>
</dbReference>
<dbReference type="InterPro" id="IPR000159">
    <property type="entry name" value="RA_dom"/>
</dbReference>
<keyword evidence="6" id="KW-1185">Reference proteome</keyword>
<evidence type="ECO:0000259" key="3">
    <source>
        <dbReference type="PROSITE" id="PS50200"/>
    </source>
</evidence>
<evidence type="ECO:0000259" key="2">
    <source>
        <dbReference type="PROSITE" id="PS50003"/>
    </source>
</evidence>
<dbReference type="Gene3D" id="2.30.29.30">
    <property type="entry name" value="Pleckstrin-homology domain (PH domain)/Phosphotyrosine-binding domain (PTB)"/>
    <property type="match status" value="1"/>
</dbReference>
<feature type="region of interest" description="Disordered" evidence="1">
    <location>
        <begin position="1074"/>
        <end position="1106"/>
    </location>
</feature>
<feature type="region of interest" description="Disordered" evidence="1">
    <location>
        <begin position="728"/>
        <end position="758"/>
    </location>
</feature>
<dbReference type="EMBL" id="CAJNOQ010000148">
    <property type="protein sequence ID" value="CAF0764298.1"/>
    <property type="molecule type" value="Genomic_DNA"/>
</dbReference>
<dbReference type="InterPro" id="IPR039664">
    <property type="entry name" value="GRB/APBB1IP"/>
</dbReference>
<dbReference type="EMBL" id="CAJOBC010000148">
    <property type="protein sequence ID" value="CAF3545508.1"/>
    <property type="molecule type" value="Genomic_DNA"/>
</dbReference>
<evidence type="ECO:0000313" key="6">
    <source>
        <dbReference type="Proteomes" id="UP000663829"/>
    </source>
</evidence>
<evidence type="ECO:0000313" key="4">
    <source>
        <dbReference type="EMBL" id="CAF0764298.1"/>
    </source>
</evidence>
<proteinExistence type="predicted"/>
<dbReference type="OrthoDB" id="6235964at2759"/>
<dbReference type="SMART" id="SM00314">
    <property type="entry name" value="RA"/>
    <property type="match status" value="1"/>
</dbReference>